<keyword evidence="1" id="KW-0808">Transferase</keyword>
<gene>
    <name evidence="1" type="primary">lpxB_3</name>
    <name evidence="1" type="ORF">NCTC8297_04677</name>
</gene>
<dbReference type="Proteomes" id="UP000254741">
    <property type="component" value="Unassembled WGS sequence"/>
</dbReference>
<dbReference type="Pfam" id="PF02684">
    <property type="entry name" value="LpxB"/>
    <property type="match status" value="1"/>
</dbReference>
<dbReference type="EMBL" id="UGXG01000002">
    <property type="protein sequence ID" value="SUG49340.1"/>
    <property type="molecule type" value="Genomic_DNA"/>
</dbReference>
<dbReference type="InterPro" id="IPR003835">
    <property type="entry name" value="Glyco_trans_19"/>
</dbReference>
<organism evidence="1 2">
    <name type="scientific">Salmonella enterica subsp. arizonae</name>
    <dbReference type="NCBI Taxonomy" id="59203"/>
    <lineage>
        <taxon>Bacteria</taxon>
        <taxon>Pseudomonadati</taxon>
        <taxon>Pseudomonadota</taxon>
        <taxon>Gammaproteobacteria</taxon>
        <taxon>Enterobacterales</taxon>
        <taxon>Enterobacteriaceae</taxon>
        <taxon>Salmonella</taxon>
    </lineage>
</organism>
<sequence>MVLAFLPFEKAFYDKFNVPCRFIGHTMADAMPLDPNKNTARDVLGIPHDAHCLALLPGQSWSGSRDAQRRFPENRTIVATALSRP</sequence>
<evidence type="ECO:0000313" key="2">
    <source>
        <dbReference type="Proteomes" id="UP000254741"/>
    </source>
</evidence>
<name>A0A379TGS0_SALER</name>
<dbReference type="EC" id="2.4.1.182" evidence="1"/>
<dbReference type="GO" id="GO:0016020">
    <property type="term" value="C:membrane"/>
    <property type="evidence" value="ECO:0007669"/>
    <property type="project" value="GOC"/>
</dbReference>
<dbReference type="GO" id="GO:0009245">
    <property type="term" value="P:lipid A biosynthetic process"/>
    <property type="evidence" value="ECO:0007669"/>
    <property type="project" value="InterPro"/>
</dbReference>
<accession>A0A379TGS0</accession>
<protein>
    <submittedName>
        <fullName evidence="1">Lipid-A-disaccharide synthase</fullName>
        <ecNumber evidence="1">2.4.1.182</ecNumber>
    </submittedName>
</protein>
<proteinExistence type="predicted"/>
<dbReference type="AlphaFoldDB" id="A0A379TGS0"/>
<evidence type="ECO:0000313" key="1">
    <source>
        <dbReference type="EMBL" id="SUG49340.1"/>
    </source>
</evidence>
<reference evidence="1 2" key="1">
    <citation type="submission" date="2018-06" db="EMBL/GenBank/DDBJ databases">
        <authorList>
            <consortium name="Pathogen Informatics"/>
            <person name="Doyle S."/>
        </authorList>
    </citation>
    <scope>NUCLEOTIDE SEQUENCE [LARGE SCALE GENOMIC DNA]</scope>
    <source>
        <strain evidence="1 2">NCTC8297</strain>
    </source>
</reference>
<dbReference type="GO" id="GO:0008915">
    <property type="term" value="F:lipid-A-disaccharide synthase activity"/>
    <property type="evidence" value="ECO:0007669"/>
    <property type="project" value="UniProtKB-EC"/>
</dbReference>
<keyword evidence="1" id="KW-0328">Glycosyltransferase</keyword>